<keyword evidence="6 12" id="KW-0328">Glycosyltransferase</keyword>
<evidence type="ECO:0000256" key="4">
    <source>
        <dbReference type="ARBA" id="ARBA00012614"/>
    </source>
</evidence>
<comment type="function">
    <text evidence="9 12">Involved in protein N-glycosylation. Essential for the second step of the dolichol-linked oligosaccharide pathway.</text>
</comment>
<evidence type="ECO:0000313" key="15">
    <source>
        <dbReference type="EMBL" id="KAA8906647.1"/>
    </source>
</evidence>
<keyword evidence="8 12" id="KW-0256">Endoplasmic reticulum</keyword>
<evidence type="ECO:0000256" key="10">
    <source>
        <dbReference type="ARBA" id="ARBA00032061"/>
    </source>
</evidence>
<evidence type="ECO:0000313" key="16">
    <source>
        <dbReference type="Proteomes" id="UP000326924"/>
    </source>
</evidence>
<evidence type="ECO:0000256" key="6">
    <source>
        <dbReference type="ARBA" id="ARBA00022676"/>
    </source>
</evidence>
<comment type="similarity">
    <text evidence="2 12">Belongs to the glycosyltransferase 28 family.</text>
</comment>
<dbReference type="GO" id="GO:0004577">
    <property type="term" value="F:N-acetylglucosaminyldiphosphodolichol N-acetylglucosaminyltransferase activity"/>
    <property type="evidence" value="ECO:0007669"/>
    <property type="project" value="UniProtKB-EC"/>
</dbReference>
<evidence type="ECO:0000256" key="7">
    <source>
        <dbReference type="ARBA" id="ARBA00022679"/>
    </source>
</evidence>
<evidence type="ECO:0000256" key="12">
    <source>
        <dbReference type="RuleBase" id="RU362128"/>
    </source>
</evidence>
<comment type="catalytic activity">
    <reaction evidence="11">
        <text>an N-acetyl-alpha-D-glucosaminyl-diphospho-di-trans,poly-cis-dolichol + UDP-N-acetyl-alpha-D-glucosamine = an N,N'-diacetylchitobiosyl-diphospho-di-trans,poly-cis-dolichol + UDP + H(+)</text>
        <dbReference type="Rhea" id="RHEA:23380"/>
        <dbReference type="Rhea" id="RHEA-COMP:19507"/>
        <dbReference type="Rhea" id="RHEA-COMP:19510"/>
        <dbReference type="ChEBI" id="CHEBI:15378"/>
        <dbReference type="ChEBI" id="CHEBI:57269"/>
        <dbReference type="ChEBI" id="CHEBI:57705"/>
        <dbReference type="ChEBI" id="CHEBI:58223"/>
        <dbReference type="ChEBI" id="CHEBI:58427"/>
        <dbReference type="EC" id="2.4.1.141"/>
    </reaction>
</comment>
<comment type="subcellular location">
    <subcellularLocation>
        <location evidence="1 12">Endoplasmic reticulum</location>
    </subcellularLocation>
</comment>
<name>A0A5J5EX72_9PEZI</name>
<feature type="domain" description="Glycosyl transferase family 28 C-terminal" evidence="14">
    <location>
        <begin position="65"/>
        <end position="196"/>
    </location>
</feature>
<accession>A0A5J5EX72</accession>
<keyword evidence="16" id="KW-1185">Reference proteome</keyword>
<feature type="region of interest" description="Disordered" evidence="13">
    <location>
        <begin position="20"/>
        <end position="43"/>
    </location>
</feature>
<evidence type="ECO:0000259" key="14">
    <source>
        <dbReference type="Pfam" id="PF04101"/>
    </source>
</evidence>
<dbReference type="OrthoDB" id="20273at2759"/>
<dbReference type="FunCoup" id="A0A5J5EX72">
    <property type="interactions" value="350"/>
</dbReference>
<dbReference type="SUPFAM" id="SSF53756">
    <property type="entry name" value="UDP-Glycosyltransferase/glycogen phosphorylase"/>
    <property type="match status" value="1"/>
</dbReference>
<gene>
    <name evidence="12" type="primary">ALG13</name>
    <name evidence="15" type="ORF">FN846DRAFT_778163</name>
</gene>
<evidence type="ECO:0000256" key="1">
    <source>
        <dbReference type="ARBA" id="ARBA00004240"/>
    </source>
</evidence>
<evidence type="ECO:0000256" key="13">
    <source>
        <dbReference type="SAM" id="MobiDB-lite"/>
    </source>
</evidence>
<evidence type="ECO:0000256" key="9">
    <source>
        <dbReference type="ARBA" id="ARBA00024804"/>
    </source>
</evidence>
<keyword evidence="7 12" id="KW-0808">Transferase</keyword>
<dbReference type="Pfam" id="PF04101">
    <property type="entry name" value="Glyco_tran_28_C"/>
    <property type="match status" value="1"/>
</dbReference>
<dbReference type="PANTHER" id="PTHR12867:SF6">
    <property type="entry name" value="N-ACETYLGLUCOSAMINYLDIPHOSPHODOLICHOL N-ACETYLGLUCOSAMINYLTRANSFERASE"/>
    <property type="match status" value="1"/>
</dbReference>
<evidence type="ECO:0000256" key="2">
    <source>
        <dbReference type="ARBA" id="ARBA00006962"/>
    </source>
</evidence>
<evidence type="ECO:0000256" key="5">
    <source>
        <dbReference type="ARBA" id="ARBA00017468"/>
    </source>
</evidence>
<dbReference type="AlphaFoldDB" id="A0A5J5EX72"/>
<dbReference type="EMBL" id="VXIS01000087">
    <property type="protein sequence ID" value="KAA8906647.1"/>
    <property type="molecule type" value="Genomic_DNA"/>
</dbReference>
<sequence length="240" mass="25198">MPPAPPGFYNPPGTNIFVPLPSTTSSSTETAPPTTTSRTTTTTVTTTETITTAITTEETKAGLSLLITTGATAPFPSLIKAALSPSFLGTLKELGFAKLLLQAGTLFETAGFTEALTIATSAANKQLEIEAFDFHPDLGTEVVSKVDVVISHAGAGSVLDALRWGKPLVVVENTDLMGGHQRELVEELTGQGYCVEGRVEGLGEVVREALRSAGVRKGWEGMKGDFVEVVEEEVGTMKEG</sequence>
<proteinExistence type="inferred from homology"/>
<evidence type="ECO:0000256" key="8">
    <source>
        <dbReference type="ARBA" id="ARBA00022824"/>
    </source>
</evidence>
<feature type="compositionally biased region" description="Low complexity" evidence="13">
    <location>
        <begin position="22"/>
        <end position="43"/>
    </location>
</feature>
<dbReference type="Gene3D" id="3.40.50.2000">
    <property type="entry name" value="Glycogen Phosphorylase B"/>
    <property type="match status" value="1"/>
</dbReference>
<dbReference type="Proteomes" id="UP000326924">
    <property type="component" value="Unassembled WGS sequence"/>
</dbReference>
<organism evidence="15 16">
    <name type="scientific">Sphaerosporella brunnea</name>
    <dbReference type="NCBI Taxonomy" id="1250544"/>
    <lineage>
        <taxon>Eukaryota</taxon>
        <taxon>Fungi</taxon>
        <taxon>Dikarya</taxon>
        <taxon>Ascomycota</taxon>
        <taxon>Pezizomycotina</taxon>
        <taxon>Pezizomycetes</taxon>
        <taxon>Pezizales</taxon>
        <taxon>Pyronemataceae</taxon>
        <taxon>Sphaerosporella</taxon>
    </lineage>
</organism>
<dbReference type="GO" id="GO:0006488">
    <property type="term" value="P:dolichol-linked oligosaccharide biosynthetic process"/>
    <property type="evidence" value="ECO:0007669"/>
    <property type="project" value="InterPro"/>
</dbReference>
<evidence type="ECO:0000256" key="3">
    <source>
        <dbReference type="ARBA" id="ARBA00011198"/>
    </source>
</evidence>
<comment type="subunit">
    <text evidence="3 12">Heterodimer with ALG14 to form a functional enzyme.</text>
</comment>
<protein>
    <recommendedName>
        <fullName evidence="5 12">UDP-N-acetylglucosamine transferase subunit ALG13</fullName>
        <ecNumber evidence="4 12">2.4.1.141</ecNumber>
    </recommendedName>
    <alternativeName>
        <fullName evidence="10 12">Asparagine-linked glycosylation protein 13</fullName>
    </alternativeName>
</protein>
<dbReference type="InParanoid" id="A0A5J5EX72"/>
<dbReference type="PANTHER" id="PTHR12867">
    <property type="entry name" value="GLYCOSYL TRANSFERASE-RELATED"/>
    <property type="match status" value="1"/>
</dbReference>
<dbReference type="InterPro" id="IPR039042">
    <property type="entry name" value="Alg13-like"/>
</dbReference>
<dbReference type="EC" id="2.4.1.141" evidence="4 12"/>
<reference evidence="15 16" key="1">
    <citation type="submission" date="2019-09" db="EMBL/GenBank/DDBJ databases">
        <title>Draft genome of the ectomycorrhizal ascomycete Sphaerosporella brunnea.</title>
        <authorList>
            <consortium name="DOE Joint Genome Institute"/>
            <person name="Benucci G.M."/>
            <person name="Marozzi G."/>
            <person name="Antonielli L."/>
            <person name="Sanchez S."/>
            <person name="Marco P."/>
            <person name="Wang X."/>
            <person name="Falini L.B."/>
            <person name="Barry K."/>
            <person name="Haridas S."/>
            <person name="Lipzen A."/>
            <person name="Labutti K."/>
            <person name="Grigoriev I.V."/>
            <person name="Murat C."/>
            <person name="Martin F."/>
            <person name="Albertini E."/>
            <person name="Donnini D."/>
            <person name="Bonito G."/>
        </authorList>
    </citation>
    <scope>NUCLEOTIDE SEQUENCE [LARGE SCALE GENOMIC DNA]</scope>
    <source>
        <strain evidence="15 16">Sb_GMNB300</strain>
    </source>
</reference>
<comment type="caution">
    <text evidence="15">The sequence shown here is derived from an EMBL/GenBank/DDBJ whole genome shotgun (WGS) entry which is preliminary data.</text>
</comment>
<dbReference type="GO" id="GO:0005783">
    <property type="term" value="C:endoplasmic reticulum"/>
    <property type="evidence" value="ECO:0007669"/>
    <property type="project" value="UniProtKB-SubCell"/>
</dbReference>
<dbReference type="InterPro" id="IPR007235">
    <property type="entry name" value="Glyco_trans_28_C"/>
</dbReference>
<evidence type="ECO:0000256" key="11">
    <source>
        <dbReference type="ARBA" id="ARBA00048184"/>
    </source>
</evidence>